<dbReference type="Proteomes" id="UP000092713">
    <property type="component" value="Unassembled WGS sequence"/>
</dbReference>
<dbReference type="STRING" id="1747903.ASR47_1001243"/>
<feature type="chain" id="PRO_5008355346" description="Colicin import membrane protein" evidence="2">
    <location>
        <begin position="31"/>
        <end position="241"/>
    </location>
</feature>
<evidence type="ECO:0000256" key="2">
    <source>
        <dbReference type="SAM" id="SignalP"/>
    </source>
</evidence>
<dbReference type="EMBL" id="LOCQ01000062">
    <property type="protein sequence ID" value="OBV36769.1"/>
    <property type="molecule type" value="Genomic_DNA"/>
</dbReference>
<evidence type="ECO:0000313" key="4">
    <source>
        <dbReference type="Proteomes" id="UP000092713"/>
    </source>
</evidence>
<feature type="region of interest" description="Disordered" evidence="1">
    <location>
        <begin position="126"/>
        <end position="241"/>
    </location>
</feature>
<evidence type="ECO:0000256" key="1">
    <source>
        <dbReference type="SAM" id="MobiDB-lite"/>
    </source>
</evidence>
<reference evidence="3 4" key="1">
    <citation type="submission" date="2016-04" db="EMBL/GenBank/DDBJ databases">
        <title>Draft genome sequence of Janthinobacterium psychrotolerans sp. nov., isolated from freshwater sediments in Denmark.</title>
        <authorList>
            <person name="Gong X."/>
            <person name="Skrivergaard S."/>
            <person name="Korsgaard B.S."/>
            <person name="Schreiber L."/>
            <person name="Marshall I.P."/>
            <person name="Finster K."/>
            <person name="Schramm A."/>
        </authorList>
    </citation>
    <scope>NUCLEOTIDE SEQUENCE [LARGE SCALE GENOMIC DNA]</scope>
    <source>
        <strain evidence="3 4">S3-2</strain>
    </source>
</reference>
<dbReference type="AlphaFoldDB" id="A0A1A7BVI0"/>
<evidence type="ECO:0000313" key="3">
    <source>
        <dbReference type="EMBL" id="OBV36769.1"/>
    </source>
</evidence>
<name>A0A1A7BVI0_9BURK</name>
<gene>
    <name evidence="3" type="ORF">ASR47_1001243</name>
</gene>
<evidence type="ECO:0008006" key="5">
    <source>
        <dbReference type="Google" id="ProtNLM"/>
    </source>
</evidence>
<keyword evidence="2" id="KW-0732">Signal</keyword>
<feature type="compositionally biased region" description="Basic and acidic residues" evidence="1">
    <location>
        <begin position="189"/>
        <end position="225"/>
    </location>
</feature>
<comment type="caution">
    <text evidence="3">The sequence shown here is derived from an EMBL/GenBank/DDBJ whole genome shotgun (WGS) entry which is preliminary data.</text>
</comment>
<feature type="signal peptide" evidence="2">
    <location>
        <begin position="1"/>
        <end position="30"/>
    </location>
</feature>
<accession>A0A1A7BVI0</accession>
<sequence length="241" mass="25957">MKMMNQMMGTWSAVLACALLLSACAAPNKAAMDEVGMPQVPPTVTVAEADAKLKQVAAERAAAESAYAARELVCYERFFVTNCLDKAKETRRLTLVRLRAIEAEASHFKRAESVRLRDADLARTQQDASKELAERTERAAATPKTMKVVTPEAAPAKPAGPTLAERQAQHDAAVKQQAARDAAEAPQRAAREASFARKQAEAVKRQERVARRLAEREKAAADKAARAAADAGKPPAPIGEN</sequence>
<organism evidence="3 4">
    <name type="scientific">Janthinobacterium psychrotolerans</name>
    <dbReference type="NCBI Taxonomy" id="1747903"/>
    <lineage>
        <taxon>Bacteria</taxon>
        <taxon>Pseudomonadati</taxon>
        <taxon>Pseudomonadota</taxon>
        <taxon>Betaproteobacteria</taxon>
        <taxon>Burkholderiales</taxon>
        <taxon>Oxalobacteraceae</taxon>
        <taxon>Janthinobacterium</taxon>
    </lineage>
</organism>
<proteinExistence type="predicted"/>
<dbReference type="OrthoDB" id="8777086at2"/>
<dbReference type="PROSITE" id="PS51257">
    <property type="entry name" value="PROKAR_LIPOPROTEIN"/>
    <property type="match status" value="1"/>
</dbReference>
<feature type="compositionally biased region" description="Low complexity" evidence="1">
    <location>
        <begin position="174"/>
        <end position="188"/>
    </location>
</feature>
<feature type="compositionally biased region" description="Basic and acidic residues" evidence="1">
    <location>
        <begin position="128"/>
        <end position="138"/>
    </location>
</feature>
<dbReference type="RefSeq" id="WP_065310553.1">
    <property type="nucleotide sequence ID" value="NZ_LOCQ01000062.1"/>
</dbReference>
<protein>
    <recommendedName>
        <fullName evidence="5">Colicin import membrane protein</fullName>
    </recommendedName>
</protein>
<keyword evidence="4" id="KW-1185">Reference proteome</keyword>